<dbReference type="InterPro" id="IPR000072">
    <property type="entry name" value="PDGF/VEGF_dom"/>
</dbReference>
<comment type="similarity">
    <text evidence="1 4">Belongs to the PDGF/VEGF growth factor family.</text>
</comment>
<dbReference type="GO" id="GO:0008284">
    <property type="term" value="P:positive regulation of cell population proliferation"/>
    <property type="evidence" value="ECO:0007669"/>
    <property type="project" value="TreeGrafter"/>
</dbReference>
<dbReference type="Gene3D" id="2.10.90.10">
    <property type="entry name" value="Cystine-knot cytokines"/>
    <property type="match status" value="1"/>
</dbReference>
<dbReference type="PANTHER" id="PTHR11633:SF1">
    <property type="entry name" value="LD28763P"/>
    <property type="match status" value="1"/>
</dbReference>
<dbReference type="GO" id="GO:0008083">
    <property type="term" value="F:growth factor activity"/>
    <property type="evidence" value="ECO:0007669"/>
    <property type="project" value="UniProtKB-KW"/>
</dbReference>
<gene>
    <name evidence="6" type="ORF">Cfor_02719</name>
</gene>
<dbReference type="GO" id="GO:0070851">
    <property type="term" value="F:growth factor receptor binding"/>
    <property type="evidence" value="ECO:0007669"/>
    <property type="project" value="TreeGrafter"/>
</dbReference>
<evidence type="ECO:0000313" key="6">
    <source>
        <dbReference type="EMBL" id="GFG32322.1"/>
    </source>
</evidence>
<evidence type="ECO:0000313" key="7">
    <source>
        <dbReference type="Proteomes" id="UP000502823"/>
    </source>
</evidence>
<dbReference type="PROSITE" id="PS50278">
    <property type="entry name" value="PDGF_2"/>
    <property type="match status" value="1"/>
</dbReference>
<dbReference type="Pfam" id="PF00341">
    <property type="entry name" value="PDGF"/>
    <property type="match status" value="1"/>
</dbReference>
<dbReference type="GO" id="GO:0051781">
    <property type="term" value="P:positive regulation of cell division"/>
    <property type="evidence" value="ECO:0007669"/>
    <property type="project" value="UniProtKB-KW"/>
</dbReference>
<keyword evidence="7" id="KW-1185">Reference proteome</keyword>
<dbReference type="GO" id="GO:0016020">
    <property type="term" value="C:membrane"/>
    <property type="evidence" value="ECO:0007669"/>
    <property type="project" value="InterPro"/>
</dbReference>
<dbReference type="InterPro" id="IPR029034">
    <property type="entry name" value="Cystine-knot_cytokine"/>
</dbReference>
<protein>
    <recommendedName>
        <fullName evidence="5">Platelet-derived growth factor (PDGF) family profile domain-containing protein</fullName>
    </recommendedName>
</protein>
<keyword evidence="2 4" id="KW-0339">Growth factor</keyword>
<evidence type="ECO:0000256" key="3">
    <source>
        <dbReference type="ARBA" id="ARBA00023246"/>
    </source>
</evidence>
<comment type="caution">
    <text evidence="6">The sequence shown here is derived from an EMBL/GenBank/DDBJ whole genome shotgun (WGS) entry which is preliminary data.</text>
</comment>
<dbReference type="EMBL" id="BLKM01000358">
    <property type="protein sequence ID" value="GFG32322.1"/>
    <property type="molecule type" value="Genomic_DNA"/>
</dbReference>
<dbReference type="SUPFAM" id="SSF57501">
    <property type="entry name" value="Cystine-knot cytokines"/>
    <property type="match status" value="1"/>
</dbReference>
<dbReference type="OrthoDB" id="8878063at2759"/>
<evidence type="ECO:0000259" key="5">
    <source>
        <dbReference type="PROSITE" id="PS50278"/>
    </source>
</evidence>
<dbReference type="Proteomes" id="UP000502823">
    <property type="component" value="Unassembled WGS sequence"/>
</dbReference>
<name>A0A6L2PMH1_COPFO</name>
<dbReference type="PANTHER" id="PTHR11633">
    <property type="entry name" value="PLATELET-DERIVED GROWTH FACTOR"/>
    <property type="match status" value="1"/>
</dbReference>
<sequence>AVTRRPSEGGKVGMSGSANKVHRMLLVAYALAIWTSHAQENSTSWAPVKFPSEDEEPSVSHIPVARLAPRNDDYIVFAHDREHTDREDKHTTKNAKSSSLQIPIDIIQCLNSIENITELENCINTEALPSYDSPVSEIGRPFHSTEAAVIPKSATCAPELVTVPLQNEDDKSVIYYPPCTRVERCGGCCSHELLSCQPTATELITFQVIETKYEGGSKLNYKGKRYVTVEQHTKCKCDCKVKEEHCNQLQRYEKSECGCICGNVDEEQKCIAENDTKLWDPKQCLCACRYTKECSTGFYFDQKTCNCSPVPIIRRRVSDSSLEMRNRWGEIPHFSYEVMPRPVKPLNKVTEKDDEEQ</sequence>
<dbReference type="InParanoid" id="A0A6L2PMH1"/>
<feature type="non-terminal residue" evidence="6">
    <location>
        <position position="1"/>
    </location>
</feature>
<proteinExistence type="inferred from homology"/>
<accession>A0A6L2PMH1</accession>
<organism evidence="6 7">
    <name type="scientific">Coptotermes formosanus</name>
    <name type="common">Formosan subterranean termite</name>
    <dbReference type="NCBI Taxonomy" id="36987"/>
    <lineage>
        <taxon>Eukaryota</taxon>
        <taxon>Metazoa</taxon>
        <taxon>Ecdysozoa</taxon>
        <taxon>Arthropoda</taxon>
        <taxon>Hexapoda</taxon>
        <taxon>Insecta</taxon>
        <taxon>Pterygota</taxon>
        <taxon>Neoptera</taxon>
        <taxon>Polyneoptera</taxon>
        <taxon>Dictyoptera</taxon>
        <taxon>Blattodea</taxon>
        <taxon>Blattoidea</taxon>
        <taxon>Termitoidae</taxon>
        <taxon>Rhinotermitidae</taxon>
        <taxon>Coptotermes</taxon>
    </lineage>
</organism>
<feature type="domain" description="Platelet-derived growth factor (PDGF) family profile" evidence="5">
    <location>
        <begin position="160"/>
        <end position="242"/>
    </location>
</feature>
<dbReference type="SMART" id="SM00141">
    <property type="entry name" value="PDGF"/>
    <property type="match status" value="1"/>
</dbReference>
<evidence type="ECO:0000256" key="4">
    <source>
        <dbReference type="RuleBase" id="RU003818"/>
    </source>
</evidence>
<evidence type="ECO:0000256" key="1">
    <source>
        <dbReference type="ARBA" id="ARBA00006686"/>
    </source>
</evidence>
<reference evidence="7" key="1">
    <citation type="submission" date="2020-01" db="EMBL/GenBank/DDBJ databases">
        <title>Draft genome sequence of the Termite Coptotermes fromosanus.</title>
        <authorList>
            <person name="Itakura S."/>
            <person name="Yosikawa Y."/>
            <person name="Umezawa K."/>
        </authorList>
    </citation>
    <scope>NUCLEOTIDE SEQUENCE [LARGE SCALE GENOMIC DNA]</scope>
</reference>
<evidence type="ECO:0000256" key="2">
    <source>
        <dbReference type="ARBA" id="ARBA00023030"/>
    </source>
</evidence>
<keyword evidence="3" id="KW-0497">Mitogen</keyword>
<dbReference type="GO" id="GO:0005615">
    <property type="term" value="C:extracellular space"/>
    <property type="evidence" value="ECO:0007669"/>
    <property type="project" value="TreeGrafter"/>
</dbReference>
<dbReference type="AlphaFoldDB" id="A0A6L2PMH1"/>